<dbReference type="PANTHER" id="PTHR21678:SF0">
    <property type="entry name" value="C3H1-TYPE DOMAIN-CONTAINING PROTEIN"/>
    <property type="match status" value="1"/>
</dbReference>
<protein>
    <recommendedName>
        <fullName evidence="2">Thc1 RRM domain-containing protein</fullName>
    </recommendedName>
</protein>
<gene>
    <name evidence="3" type="ORF">PHYBLDRAFT_179547</name>
</gene>
<feature type="domain" description="Thc1 RRM" evidence="2">
    <location>
        <begin position="86"/>
        <end position="139"/>
    </location>
</feature>
<dbReference type="Pfam" id="PF22877">
    <property type="entry name" value="RRM_Thc1"/>
    <property type="match status" value="1"/>
</dbReference>
<proteinExistence type="predicted"/>
<dbReference type="Proteomes" id="UP000077315">
    <property type="component" value="Unassembled WGS sequence"/>
</dbReference>
<sequence length="170" mass="19508">MALENMGIQGMSLNDCSTKEDYEELLKQYDRYDDGNNDDGRRSKRASRNMNPFTEPPAEVPMVDEPTFVLDCHSFPPAFKTHHLRDIFRDYENLRGGYRIKWISDTRALIIFEHPATAKKAYIDNVTNPLAKIRPYDGPTDFLRTSGPQTPTRPTSVDMSSKRASMTSKR</sequence>
<dbReference type="InterPro" id="IPR012677">
    <property type="entry name" value="Nucleotide-bd_a/b_plait_sf"/>
</dbReference>
<evidence type="ECO:0000256" key="1">
    <source>
        <dbReference type="SAM" id="MobiDB-lite"/>
    </source>
</evidence>
<accession>A0A162UW77</accession>
<dbReference type="Gene3D" id="3.30.70.330">
    <property type="match status" value="1"/>
</dbReference>
<dbReference type="PANTHER" id="PTHR21678">
    <property type="entry name" value="GROWTH INHIBITION AND DIFFERENTIATION RELATED PROTEIN 88"/>
    <property type="match status" value="1"/>
</dbReference>
<dbReference type="OrthoDB" id="5418203at2759"/>
<feature type="region of interest" description="Disordered" evidence="1">
    <location>
        <begin position="137"/>
        <end position="170"/>
    </location>
</feature>
<dbReference type="RefSeq" id="XP_018296433.1">
    <property type="nucleotide sequence ID" value="XM_018438164.1"/>
</dbReference>
<feature type="compositionally biased region" description="Basic and acidic residues" evidence="1">
    <location>
        <begin position="27"/>
        <end position="41"/>
    </location>
</feature>
<dbReference type="InterPro" id="IPR035979">
    <property type="entry name" value="RBD_domain_sf"/>
</dbReference>
<dbReference type="SUPFAM" id="SSF54928">
    <property type="entry name" value="RNA-binding domain, RBD"/>
    <property type="match status" value="1"/>
</dbReference>
<feature type="region of interest" description="Disordered" evidence="1">
    <location>
        <begin position="27"/>
        <end position="60"/>
    </location>
</feature>
<dbReference type="InterPro" id="IPR053800">
    <property type="entry name" value="Thc1_RRM"/>
</dbReference>
<evidence type="ECO:0000259" key="2">
    <source>
        <dbReference type="Pfam" id="PF22877"/>
    </source>
</evidence>
<dbReference type="InParanoid" id="A0A162UW77"/>
<dbReference type="GO" id="GO:0003676">
    <property type="term" value="F:nucleic acid binding"/>
    <property type="evidence" value="ECO:0007669"/>
    <property type="project" value="InterPro"/>
</dbReference>
<dbReference type="VEuPathDB" id="FungiDB:PHYBLDRAFT_179547"/>
<dbReference type="InterPro" id="IPR039884">
    <property type="entry name" value="R3HC1/R3HCL"/>
</dbReference>
<evidence type="ECO:0000313" key="4">
    <source>
        <dbReference type="Proteomes" id="UP000077315"/>
    </source>
</evidence>
<dbReference type="GeneID" id="28999070"/>
<reference evidence="4" key="1">
    <citation type="submission" date="2015-06" db="EMBL/GenBank/DDBJ databases">
        <title>Expansion of signal transduction pathways in fungi by whole-genome duplication.</title>
        <authorList>
            <consortium name="DOE Joint Genome Institute"/>
            <person name="Corrochano L.M."/>
            <person name="Kuo A."/>
            <person name="Marcet-Houben M."/>
            <person name="Polaino S."/>
            <person name="Salamov A."/>
            <person name="Villalobos J.M."/>
            <person name="Alvarez M.I."/>
            <person name="Avalos J."/>
            <person name="Benito E.P."/>
            <person name="Benoit I."/>
            <person name="Burger G."/>
            <person name="Camino L.P."/>
            <person name="Canovas D."/>
            <person name="Cerda-Olmedo E."/>
            <person name="Cheng J.-F."/>
            <person name="Dominguez A."/>
            <person name="Elias M."/>
            <person name="Eslava A.P."/>
            <person name="Glaser F."/>
            <person name="Grimwood J."/>
            <person name="Gutierrez G."/>
            <person name="Heitman J."/>
            <person name="Henrissat B."/>
            <person name="Iturriaga E.A."/>
            <person name="Lang B.F."/>
            <person name="Lavin J.L."/>
            <person name="Lee S."/>
            <person name="Li W."/>
            <person name="Lindquist E."/>
            <person name="Lopez-Garcia S."/>
            <person name="Luque E.M."/>
            <person name="Marcos A.T."/>
            <person name="Martin J."/>
            <person name="McCluskey K."/>
            <person name="Medina H.R."/>
            <person name="Miralles-Duran A."/>
            <person name="Miyazaki A."/>
            <person name="Munoz-Torres E."/>
            <person name="Oguiza J.A."/>
            <person name="Ohm R."/>
            <person name="Olmedo M."/>
            <person name="Orejas M."/>
            <person name="Ortiz-Castellanos L."/>
            <person name="Pisabarro A.G."/>
            <person name="Rodriguez-Romero J."/>
            <person name="Ruiz-Herrera J."/>
            <person name="Ruiz-Vazquez R."/>
            <person name="Sanz C."/>
            <person name="Schackwitz W."/>
            <person name="Schmutz J."/>
            <person name="Shahriari M."/>
            <person name="Shelest E."/>
            <person name="Silva-Franco F."/>
            <person name="Soanes D."/>
            <person name="Syed K."/>
            <person name="Tagua V.G."/>
            <person name="Talbot N.J."/>
            <person name="Thon M."/>
            <person name="De vries R.P."/>
            <person name="Wiebenga A."/>
            <person name="Yadav J.S."/>
            <person name="Braun E.L."/>
            <person name="Baker S."/>
            <person name="Garre V."/>
            <person name="Horwitz B."/>
            <person name="Torres-Martinez S."/>
            <person name="Idnurm A."/>
            <person name="Herrera-Estrella A."/>
            <person name="Gabaldon T."/>
            <person name="Grigoriev I.V."/>
        </authorList>
    </citation>
    <scope>NUCLEOTIDE SEQUENCE [LARGE SCALE GENOMIC DNA]</scope>
    <source>
        <strain evidence="4">NRRL 1555(-)</strain>
    </source>
</reference>
<name>A0A162UW77_PHYB8</name>
<dbReference type="EMBL" id="KV440973">
    <property type="protein sequence ID" value="OAD78393.1"/>
    <property type="molecule type" value="Genomic_DNA"/>
</dbReference>
<organism evidence="3 4">
    <name type="scientific">Phycomyces blakesleeanus (strain ATCC 8743b / DSM 1359 / FGSC 10004 / NBRC 33097 / NRRL 1555)</name>
    <dbReference type="NCBI Taxonomy" id="763407"/>
    <lineage>
        <taxon>Eukaryota</taxon>
        <taxon>Fungi</taxon>
        <taxon>Fungi incertae sedis</taxon>
        <taxon>Mucoromycota</taxon>
        <taxon>Mucoromycotina</taxon>
        <taxon>Mucoromycetes</taxon>
        <taxon>Mucorales</taxon>
        <taxon>Phycomycetaceae</taxon>
        <taxon>Phycomyces</taxon>
    </lineage>
</organism>
<keyword evidence="4" id="KW-1185">Reference proteome</keyword>
<dbReference type="AlphaFoldDB" id="A0A162UW77"/>
<feature type="compositionally biased region" description="Polar residues" evidence="1">
    <location>
        <begin position="146"/>
        <end position="170"/>
    </location>
</feature>
<evidence type="ECO:0000313" key="3">
    <source>
        <dbReference type="EMBL" id="OAD78393.1"/>
    </source>
</evidence>